<proteinExistence type="predicted"/>
<comment type="caution">
    <text evidence="2">The sequence shown here is derived from an EMBL/GenBank/DDBJ whole genome shotgun (WGS) entry which is preliminary data.</text>
</comment>
<evidence type="ECO:0000256" key="1">
    <source>
        <dbReference type="SAM" id="Phobius"/>
    </source>
</evidence>
<dbReference type="RefSeq" id="WP_277867379.1">
    <property type="nucleotide sequence ID" value="NZ_JAKKUT010000002.1"/>
</dbReference>
<evidence type="ECO:0000313" key="2">
    <source>
        <dbReference type="EMBL" id="MDG2991516.1"/>
    </source>
</evidence>
<name>A0ABT6F155_9SYNE</name>
<keyword evidence="1" id="KW-1133">Transmembrane helix</keyword>
<evidence type="ECO:0000313" key="3">
    <source>
        <dbReference type="Proteomes" id="UP001154265"/>
    </source>
</evidence>
<gene>
    <name evidence="2" type="ORF">L3556_11330</name>
</gene>
<reference evidence="2" key="2">
    <citation type="submission" date="2022-01" db="EMBL/GenBank/DDBJ databases">
        <authorList>
            <person name="Zivanovic Y."/>
            <person name="Moreira D."/>
            <person name="Lopez-Garcia P."/>
        </authorList>
    </citation>
    <scope>NUCLEOTIDE SEQUENCE</scope>
    <source>
        <strain evidence="2">G9</strain>
    </source>
</reference>
<feature type="transmembrane region" description="Helical" evidence="1">
    <location>
        <begin position="7"/>
        <end position="29"/>
    </location>
</feature>
<dbReference type="EMBL" id="JAKKUT010000002">
    <property type="protein sequence ID" value="MDG2991516.1"/>
    <property type="molecule type" value="Genomic_DNA"/>
</dbReference>
<keyword evidence="1" id="KW-0472">Membrane</keyword>
<accession>A0ABT6F155</accession>
<dbReference type="Proteomes" id="UP001154265">
    <property type="component" value="Unassembled WGS sequence"/>
</dbReference>
<keyword evidence="1" id="KW-0812">Transmembrane</keyword>
<organism evidence="2 3">
    <name type="scientific">Candidatus Synechococcus calcipolaris G9</name>
    <dbReference type="NCBI Taxonomy" id="1497997"/>
    <lineage>
        <taxon>Bacteria</taxon>
        <taxon>Bacillati</taxon>
        <taxon>Cyanobacteriota</taxon>
        <taxon>Cyanophyceae</taxon>
        <taxon>Synechococcales</taxon>
        <taxon>Synechococcaceae</taxon>
        <taxon>Synechococcus</taxon>
    </lineage>
</organism>
<protein>
    <submittedName>
        <fullName evidence="2">Uncharacterized protein</fullName>
    </submittedName>
</protein>
<sequence>MLAPKSLSLPLIISGHVAAVALFTIPLLWLSGGFNGSINSTPSMNITAPNFAQMNGCI</sequence>
<keyword evidence="3" id="KW-1185">Reference proteome</keyword>
<reference evidence="2" key="1">
    <citation type="journal article" date="2022" name="Genome Biol. Evol.">
        <title>A New Gene Family Diagnostic for Intracellular Biomineralization of Amorphous Ca Carbonates by Cyanobacteria.</title>
        <authorList>
            <person name="Benzerara K."/>
            <person name="Duprat E."/>
            <person name="Bitard-Feildel T."/>
            <person name="Caumes G."/>
            <person name="Cassier-Chauvat C."/>
            <person name="Chauvat F."/>
            <person name="Dezi M."/>
            <person name="Diop S.I."/>
            <person name="Gaschignard G."/>
            <person name="Gorgen S."/>
            <person name="Gugger M."/>
            <person name="Lopez-Garcia P."/>
            <person name="Millet M."/>
            <person name="Skouri-Panet F."/>
            <person name="Moreira D."/>
            <person name="Callebaut I."/>
        </authorList>
    </citation>
    <scope>NUCLEOTIDE SEQUENCE</scope>
    <source>
        <strain evidence="2">G9</strain>
    </source>
</reference>